<dbReference type="RefSeq" id="WP_183364853.1">
    <property type="nucleotide sequence ID" value="NZ_JACIEZ010000001.1"/>
</dbReference>
<comment type="caution">
    <text evidence="2">The sequence shown here is derived from an EMBL/GenBank/DDBJ whole genome shotgun (WGS) entry which is preliminary data.</text>
</comment>
<sequence>MTEDQVISAVVRFVARVTGVKAIRAHEGGQAPALPYVMVNLIGMSEIREHPTDVEFTDTGQPNTSGKNIINAAPVIEIEWRFSVHAYGPNPASMLRPVLSAMKLAQVMEPAMPGLIFFDASAIRSIPEWVNNQWEPRAQVDLFARAVIRDAFAVDVVDTTSFDAQPMA</sequence>
<dbReference type="EMBL" id="JACIEZ010000001">
    <property type="protein sequence ID" value="MBB4063685.1"/>
    <property type="molecule type" value="Genomic_DNA"/>
</dbReference>
<dbReference type="Pfam" id="PF23961">
    <property type="entry name" value="Phage_tail_terminator_9"/>
    <property type="match status" value="1"/>
</dbReference>
<gene>
    <name evidence="2" type="ORF">GGR23_000846</name>
</gene>
<dbReference type="AlphaFoldDB" id="A0A7W6NJS7"/>
<evidence type="ECO:0000259" key="1">
    <source>
        <dbReference type="Pfam" id="PF23961"/>
    </source>
</evidence>
<dbReference type="Proteomes" id="UP000528286">
    <property type="component" value="Unassembled WGS sequence"/>
</dbReference>
<feature type="domain" description="Phage neck terminator protein gp12-like" evidence="1">
    <location>
        <begin position="5"/>
        <end position="160"/>
    </location>
</feature>
<reference evidence="2 3" key="1">
    <citation type="submission" date="2020-08" db="EMBL/GenBank/DDBJ databases">
        <title>Genomic Encyclopedia of Type Strains, Phase IV (KMG-IV): sequencing the most valuable type-strain genomes for metagenomic binning, comparative biology and taxonomic classification.</title>
        <authorList>
            <person name="Goeker M."/>
        </authorList>
    </citation>
    <scope>NUCLEOTIDE SEQUENCE [LARGE SCALE GENOMIC DNA]</scope>
    <source>
        <strain evidence="2 3">DSM 29853</strain>
    </source>
</reference>
<dbReference type="InterPro" id="IPR057087">
    <property type="entry name" value="Gp12-like"/>
</dbReference>
<evidence type="ECO:0000313" key="2">
    <source>
        <dbReference type="EMBL" id="MBB4063685.1"/>
    </source>
</evidence>
<accession>A0A7W6NJS7</accession>
<protein>
    <recommendedName>
        <fullName evidence="1">Phage neck terminator protein gp12-like domain-containing protein</fullName>
    </recommendedName>
</protein>
<proteinExistence type="predicted"/>
<dbReference type="NCBIfam" id="NF047498">
    <property type="entry name" value="LIC_12616_fam"/>
    <property type="match status" value="1"/>
</dbReference>
<name>A0A7W6NJS7_9HYPH</name>
<keyword evidence="3" id="KW-1185">Reference proteome</keyword>
<evidence type="ECO:0000313" key="3">
    <source>
        <dbReference type="Proteomes" id="UP000528286"/>
    </source>
</evidence>
<organism evidence="2 3">
    <name type="scientific">Gellertiella hungarica</name>
    <dbReference type="NCBI Taxonomy" id="1572859"/>
    <lineage>
        <taxon>Bacteria</taxon>
        <taxon>Pseudomonadati</taxon>
        <taxon>Pseudomonadota</taxon>
        <taxon>Alphaproteobacteria</taxon>
        <taxon>Hyphomicrobiales</taxon>
        <taxon>Rhizobiaceae</taxon>
        <taxon>Gellertiella</taxon>
    </lineage>
</organism>